<feature type="active site" description="Proton acceptor" evidence="1">
    <location>
        <position position="29"/>
    </location>
</feature>
<dbReference type="PROSITE" id="PS51707">
    <property type="entry name" value="CYTH"/>
    <property type="match status" value="1"/>
</dbReference>
<dbReference type="PANTHER" id="PTHR40114:SF1">
    <property type="entry name" value="SLR0698 PROTEIN"/>
    <property type="match status" value="1"/>
</dbReference>
<dbReference type="KEGG" id="osu:NT6N_40290"/>
<dbReference type="SUPFAM" id="SSF55154">
    <property type="entry name" value="CYTH-like phosphatases"/>
    <property type="match status" value="1"/>
</dbReference>
<dbReference type="SMART" id="SM01118">
    <property type="entry name" value="CYTH"/>
    <property type="match status" value="1"/>
</dbReference>
<proteinExistence type="predicted"/>
<dbReference type="PANTHER" id="PTHR40114">
    <property type="entry name" value="SLR0698 PROTEIN"/>
    <property type="match status" value="1"/>
</dbReference>
<dbReference type="InterPro" id="IPR023577">
    <property type="entry name" value="CYTH_domain"/>
</dbReference>
<dbReference type="PIRSF" id="PIRSF016487">
    <property type="entry name" value="CYTH_UCP016487"/>
    <property type="match status" value="1"/>
</dbReference>
<organism evidence="3">
    <name type="scientific">Oceaniferula spumae</name>
    <dbReference type="NCBI Taxonomy" id="2979115"/>
    <lineage>
        <taxon>Bacteria</taxon>
        <taxon>Pseudomonadati</taxon>
        <taxon>Verrucomicrobiota</taxon>
        <taxon>Verrucomicrobiia</taxon>
        <taxon>Verrucomicrobiales</taxon>
        <taxon>Verrucomicrobiaceae</taxon>
        <taxon>Oceaniferula</taxon>
    </lineage>
</organism>
<reference evidence="3" key="1">
    <citation type="submission" date="2024-07" db="EMBL/GenBank/DDBJ databases">
        <title>Complete genome sequence of Verrucomicrobiaceae bacterium NT6N.</title>
        <authorList>
            <person name="Huang C."/>
            <person name="Takami H."/>
            <person name="Hamasaki K."/>
        </authorList>
    </citation>
    <scope>NUCLEOTIDE SEQUENCE</scope>
    <source>
        <strain evidence="3">NT6N</strain>
    </source>
</reference>
<dbReference type="AlphaFoldDB" id="A0AAT9FSL4"/>
<evidence type="ECO:0000313" key="3">
    <source>
        <dbReference type="EMBL" id="BDS08989.1"/>
    </source>
</evidence>
<protein>
    <submittedName>
        <fullName evidence="3">CYTH domain-containing protein</fullName>
    </submittedName>
</protein>
<dbReference type="Pfam" id="PF01928">
    <property type="entry name" value="CYTH"/>
    <property type="match status" value="1"/>
</dbReference>
<evidence type="ECO:0000259" key="2">
    <source>
        <dbReference type="PROSITE" id="PS51707"/>
    </source>
</evidence>
<name>A0AAT9FSL4_9BACT</name>
<sequence length="153" mass="17287">MAMAVEIERKFLVTGEFPRTGEVEMVQGYLCKDLDRTVRVRLEGDRAVLTIKGQTVGISRPEFEYEIPPEDARELLGMAVGPLVEKTRYYHATGAHTWEIDVFKGENTGLVVAEIELSSENEAFEKPAWLGVEVSEDRRYSNSALSVTPYTNW</sequence>
<evidence type="ECO:0000256" key="1">
    <source>
        <dbReference type="PIRSR" id="PIRSR016487-1"/>
    </source>
</evidence>
<feature type="domain" description="CYTH" evidence="2">
    <location>
        <begin position="4"/>
        <end position="146"/>
    </location>
</feature>
<dbReference type="InterPro" id="IPR012042">
    <property type="entry name" value="NeuTTM/CthTTM-like"/>
</dbReference>
<dbReference type="CDD" id="cd07891">
    <property type="entry name" value="CYTH-like_CthTTM-like_1"/>
    <property type="match status" value="1"/>
</dbReference>
<dbReference type="InterPro" id="IPR033469">
    <property type="entry name" value="CYTH-like_dom_sf"/>
</dbReference>
<dbReference type="Gene3D" id="2.40.320.10">
    <property type="entry name" value="Hypothetical Protein Pfu-838710-001"/>
    <property type="match status" value="1"/>
</dbReference>
<gene>
    <name evidence="3" type="ORF">NT6N_40290</name>
</gene>
<dbReference type="EMBL" id="AP026866">
    <property type="protein sequence ID" value="BDS08989.1"/>
    <property type="molecule type" value="Genomic_DNA"/>
</dbReference>
<accession>A0AAT9FSL4</accession>